<organism evidence="2 3">
    <name type="scientific">Streptomyces lonegramiae</name>
    <dbReference type="NCBI Taxonomy" id="3075524"/>
    <lineage>
        <taxon>Bacteria</taxon>
        <taxon>Bacillati</taxon>
        <taxon>Actinomycetota</taxon>
        <taxon>Actinomycetes</taxon>
        <taxon>Kitasatosporales</taxon>
        <taxon>Streptomycetaceae</taxon>
        <taxon>Streptomyces</taxon>
    </lineage>
</organism>
<accession>A0ABU2XKF0</accession>
<feature type="transmembrane region" description="Helical" evidence="1">
    <location>
        <begin position="190"/>
        <end position="209"/>
    </location>
</feature>
<dbReference type="Proteomes" id="UP001180754">
    <property type="component" value="Unassembled WGS sequence"/>
</dbReference>
<sequence>MTALGPDPIDGHVAALAAALHGPTRVKERMLTEARDALIDAAADIGDGGSPDGRGAERAARQAVDDFGSVEDVAPAFQRELTIAQARQTARVVALTVPFLIVCWYLTAIVGHGRQLPHSAQILAAHVGGVAAAAALLAGVALAATGAPARRLPTPPRLPLMVAWTGTTAGTALAVSALTLTTASVLAGNWPLSALMGAVTIASHIRVAASARACRECARLPVVAPRAISPQRG</sequence>
<dbReference type="RefSeq" id="WP_311726422.1">
    <property type="nucleotide sequence ID" value="NZ_JAVRFD010000012.1"/>
</dbReference>
<keyword evidence="1" id="KW-0812">Transmembrane</keyword>
<name>A0ABU2XKF0_9ACTN</name>
<comment type="caution">
    <text evidence="2">The sequence shown here is derived from an EMBL/GenBank/DDBJ whole genome shotgun (WGS) entry which is preliminary data.</text>
</comment>
<keyword evidence="1" id="KW-1133">Transmembrane helix</keyword>
<protein>
    <submittedName>
        <fullName evidence="2">Uncharacterized protein</fullName>
    </submittedName>
</protein>
<evidence type="ECO:0000313" key="3">
    <source>
        <dbReference type="Proteomes" id="UP001180754"/>
    </source>
</evidence>
<proteinExistence type="predicted"/>
<feature type="transmembrane region" description="Helical" evidence="1">
    <location>
        <begin position="158"/>
        <end position="178"/>
    </location>
</feature>
<gene>
    <name evidence="2" type="ORF">RND15_24960</name>
</gene>
<dbReference type="EMBL" id="JAVRFD010000012">
    <property type="protein sequence ID" value="MDT0545939.1"/>
    <property type="molecule type" value="Genomic_DNA"/>
</dbReference>
<keyword evidence="1" id="KW-0472">Membrane</keyword>
<evidence type="ECO:0000256" key="1">
    <source>
        <dbReference type="SAM" id="Phobius"/>
    </source>
</evidence>
<keyword evidence="3" id="KW-1185">Reference proteome</keyword>
<reference evidence="2" key="1">
    <citation type="submission" date="2024-05" db="EMBL/GenBank/DDBJ databases">
        <title>30 novel species of actinomycetes from the DSMZ collection.</title>
        <authorList>
            <person name="Nouioui I."/>
        </authorList>
    </citation>
    <scope>NUCLEOTIDE SEQUENCE</scope>
    <source>
        <strain evidence="2">DSM 41529</strain>
    </source>
</reference>
<feature type="transmembrane region" description="Helical" evidence="1">
    <location>
        <begin position="123"/>
        <end position="146"/>
    </location>
</feature>
<evidence type="ECO:0000313" key="2">
    <source>
        <dbReference type="EMBL" id="MDT0545939.1"/>
    </source>
</evidence>
<feature type="transmembrane region" description="Helical" evidence="1">
    <location>
        <begin position="92"/>
        <end position="111"/>
    </location>
</feature>